<protein>
    <recommendedName>
        <fullName evidence="4">Lipoprotein</fullName>
    </recommendedName>
</protein>
<reference evidence="2 3" key="1">
    <citation type="journal article" date="2014" name="Genome Biol. Evol.">
        <title>Molecular evolution of the substrate utilization strategies and putative virulence factors in mosquito-associated Spiroplasma species.</title>
        <authorList>
            <person name="Chang T.H."/>
            <person name="Lo W.S."/>
            <person name="Ku C."/>
            <person name="Chen L.L."/>
            <person name="Kuo C.H."/>
        </authorList>
    </citation>
    <scope>NUCLEOTIDE SEQUENCE [LARGE SCALE GENOMIC DNA]</scope>
    <source>
        <strain evidence="2">AES-1</strain>
    </source>
</reference>
<dbReference type="EMBL" id="CP006681">
    <property type="protein sequence ID" value="AHI52964.1"/>
    <property type="molecule type" value="Genomic_DNA"/>
</dbReference>
<dbReference type="Proteomes" id="UP000019267">
    <property type="component" value="Chromosome"/>
</dbReference>
<dbReference type="AlphaFoldDB" id="W6AGZ7"/>
<feature type="signal peptide" evidence="1">
    <location>
        <begin position="1"/>
        <end position="19"/>
    </location>
</feature>
<feature type="chain" id="PRO_5004877079" description="Lipoprotein" evidence="1">
    <location>
        <begin position="20"/>
        <end position="592"/>
    </location>
</feature>
<organism evidence="2 3">
    <name type="scientific">Spiroplasma culicicola AES-1</name>
    <dbReference type="NCBI Taxonomy" id="1276246"/>
    <lineage>
        <taxon>Bacteria</taxon>
        <taxon>Bacillati</taxon>
        <taxon>Mycoplasmatota</taxon>
        <taxon>Mollicutes</taxon>
        <taxon>Entomoplasmatales</taxon>
        <taxon>Spiroplasmataceae</taxon>
        <taxon>Spiroplasma</taxon>
    </lineage>
</organism>
<name>W6AGZ7_9MOLU</name>
<evidence type="ECO:0008006" key="4">
    <source>
        <dbReference type="Google" id="ProtNLM"/>
    </source>
</evidence>
<evidence type="ECO:0000313" key="3">
    <source>
        <dbReference type="Proteomes" id="UP000019267"/>
    </source>
</evidence>
<accession>W6AGZ7</accession>
<dbReference type="NCBIfam" id="NF038029">
    <property type="entry name" value="LP_plasma"/>
    <property type="match status" value="1"/>
</dbReference>
<sequence>MKKLLGLLGTIGLVSSTGAVVVACGDPTDPIVEYDLSSLKDVSTEVKFGSNDEEQKAAAIEAVVIKANSKVVKADKLKAVLKITKTEGDVVKTFTVSPKDDNVTDIKNSVDVKVTIKAEEKYNLADLKDLTTSVPFGSDDEKQKTAAIAEVVKQANNAIVTKENLVASIVTKVDQNKFEVKAKENIKNIEGSTIVTITINDENQKTPLGDAITETNMGILDKKPTEENVLEFVNSKLINGELTIGATVDIQENSATVTANTEDLKYEGSVLITWTVAVPATDIADLIKTTALGEFGETPSEQEVWAKVADLNAATIGELTFDDVTIVITGEKAKISAASESFTGSVEVTWTVAVPATDITDLIKTTALGEFGETPSEQEIFDKVAELNATTIGELTFGDVTIAITGEKAKISAASESFTGSVEVTWTVAVPATDIADLIKTTALGEFGETPSEQEVWAKVAELNSTTIGDLTFDDVTIAIAGEKAEISAASDSFTGTVEVTWTVAVPATDINELIDEKDLGEFPADVDKETIFNKFIELNENLKDKISFEDVDVEIIEDGKATITVKSENEQYTGSVEVTWTIIDDSEEQPE</sequence>
<evidence type="ECO:0000313" key="2">
    <source>
        <dbReference type="EMBL" id="AHI52964.1"/>
    </source>
</evidence>
<dbReference type="NCBIfam" id="NF045726">
    <property type="entry name" value="XXplasma_LP"/>
    <property type="match status" value="1"/>
</dbReference>
<dbReference type="PROSITE" id="PS51257">
    <property type="entry name" value="PROKAR_LIPOPROTEIN"/>
    <property type="match status" value="1"/>
</dbReference>
<dbReference type="HOGENOM" id="CLU_022369_0_0_14"/>
<gene>
    <name evidence="2" type="ORF">SCULI_v1c06230</name>
</gene>
<keyword evidence="1" id="KW-0732">Signal</keyword>
<proteinExistence type="predicted"/>
<dbReference type="InterPro" id="IPR054816">
    <property type="entry name" value="Lipoprotein_mollicutes-type_CS"/>
</dbReference>
<dbReference type="PATRIC" id="fig|1276246.3.peg.622"/>
<dbReference type="STRING" id="1276246.SCULI_v1c06230"/>
<dbReference type="OrthoDB" id="410054at2"/>
<dbReference type="KEGG" id="scq:SCULI_v1c06230"/>
<evidence type="ECO:0000256" key="1">
    <source>
        <dbReference type="SAM" id="SignalP"/>
    </source>
</evidence>
<keyword evidence="3" id="KW-1185">Reference proteome</keyword>
<dbReference type="RefSeq" id="WP_025363199.1">
    <property type="nucleotide sequence ID" value="NZ_CP006681.1"/>
</dbReference>